<evidence type="ECO:0000313" key="1">
    <source>
        <dbReference type="EMBL" id="JAD38667.1"/>
    </source>
</evidence>
<name>A0A0A8ZV20_ARUDO</name>
<protein>
    <submittedName>
        <fullName evidence="1">Uncharacterized protein</fullName>
    </submittedName>
</protein>
<reference evidence="1" key="2">
    <citation type="journal article" date="2015" name="Data Brief">
        <title>Shoot transcriptome of the giant reed, Arundo donax.</title>
        <authorList>
            <person name="Barrero R.A."/>
            <person name="Guerrero F.D."/>
            <person name="Moolhuijzen P."/>
            <person name="Goolsby J.A."/>
            <person name="Tidwell J."/>
            <person name="Bellgard S.E."/>
            <person name="Bellgard M.I."/>
        </authorList>
    </citation>
    <scope>NUCLEOTIDE SEQUENCE</scope>
    <source>
        <tissue evidence="1">Shoot tissue taken approximately 20 cm above the soil surface</tissue>
    </source>
</reference>
<dbReference type="EMBL" id="GBRH01259228">
    <property type="protein sequence ID" value="JAD38667.1"/>
    <property type="molecule type" value="Transcribed_RNA"/>
</dbReference>
<dbReference type="AlphaFoldDB" id="A0A0A8ZV20"/>
<proteinExistence type="predicted"/>
<organism evidence="1">
    <name type="scientific">Arundo donax</name>
    <name type="common">Giant reed</name>
    <name type="synonym">Donax arundinaceus</name>
    <dbReference type="NCBI Taxonomy" id="35708"/>
    <lineage>
        <taxon>Eukaryota</taxon>
        <taxon>Viridiplantae</taxon>
        <taxon>Streptophyta</taxon>
        <taxon>Embryophyta</taxon>
        <taxon>Tracheophyta</taxon>
        <taxon>Spermatophyta</taxon>
        <taxon>Magnoliopsida</taxon>
        <taxon>Liliopsida</taxon>
        <taxon>Poales</taxon>
        <taxon>Poaceae</taxon>
        <taxon>PACMAD clade</taxon>
        <taxon>Arundinoideae</taxon>
        <taxon>Arundineae</taxon>
        <taxon>Arundo</taxon>
    </lineage>
</organism>
<reference evidence="1" key="1">
    <citation type="submission" date="2014-09" db="EMBL/GenBank/DDBJ databases">
        <authorList>
            <person name="Magalhaes I.L.F."/>
            <person name="Oliveira U."/>
            <person name="Santos F.R."/>
            <person name="Vidigal T.H.D.A."/>
            <person name="Brescovit A.D."/>
            <person name="Santos A.J."/>
        </authorList>
    </citation>
    <scope>NUCLEOTIDE SEQUENCE</scope>
    <source>
        <tissue evidence="1">Shoot tissue taken approximately 20 cm above the soil surface</tissue>
    </source>
</reference>
<sequence>MQIRRRNHSILLPQLRSDPPFCYYRRLTHMKLPDRVVSTETSKSNMPYSFSVRIYCQNWLPSLLLLELYCQTVQLVFTAEFFPSDSYMCHPILASSTF</sequence>
<accession>A0A0A8ZV20</accession>